<evidence type="ECO:0000256" key="1">
    <source>
        <dbReference type="ARBA" id="ARBA00022485"/>
    </source>
</evidence>
<dbReference type="InterPro" id="IPR017900">
    <property type="entry name" value="4Fe4S_Fe_S_CS"/>
</dbReference>
<dbReference type="GO" id="GO:0016491">
    <property type="term" value="F:oxidoreductase activity"/>
    <property type="evidence" value="ECO:0007669"/>
    <property type="project" value="UniProtKB-KW"/>
</dbReference>
<dbReference type="Pfam" id="PF13183">
    <property type="entry name" value="Fer4_8"/>
    <property type="match status" value="1"/>
</dbReference>
<dbReference type="PANTHER" id="PTHR43255">
    <property type="entry name" value="IRON-SULFUR-BINDING OXIDOREDUCTASE FADF-RELATED-RELATED"/>
    <property type="match status" value="1"/>
</dbReference>
<evidence type="ECO:0000256" key="3">
    <source>
        <dbReference type="ARBA" id="ARBA00023002"/>
    </source>
</evidence>
<evidence type="ECO:0000259" key="6">
    <source>
        <dbReference type="Pfam" id="PF13183"/>
    </source>
</evidence>
<evidence type="ECO:0000256" key="4">
    <source>
        <dbReference type="ARBA" id="ARBA00023004"/>
    </source>
</evidence>
<dbReference type="PANTHER" id="PTHR43255:SF1">
    <property type="entry name" value="IRON-SULFUR-BINDING OXIDOREDUCTASE FADF-RELATED"/>
    <property type="match status" value="1"/>
</dbReference>
<dbReference type="InterPro" id="IPR009051">
    <property type="entry name" value="Helical_ferredxn"/>
</dbReference>
<name>A0A1T4W867_9BACT</name>
<keyword evidence="8" id="KW-1185">Reference proteome</keyword>
<dbReference type="OrthoDB" id="9769677at2"/>
<accession>A0A1T4W867</accession>
<dbReference type="Proteomes" id="UP000189733">
    <property type="component" value="Unassembled WGS sequence"/>
</dbReference>
<dbReference type="InterPro" id="IPR051460">
    <property type="entry name" value="HdrC_iron-sulfur_subunit"/>
</dbReference>
<evidence type="ECO:0000313" key="7">
    <source>
        <dbReference type="EMBL" id="SKA73460.1"/>
    </source>
</evidence>
<evidence type="ECO:0000256" key="5">
    <source>
        <dbReference type="ARBA" id="ARBA00023014"/>
    </source>
</evidence>
<dbReference type="PROSITE" id="PS00198">
    <property type="entry name" value="4FE4S_FER_1"/>
    <property type="match status" value="1"/>
</dbReference>
<evidence type="ECO:0000313" key="8">
    <source>
        <dbReference type="Proteomes" id="UP000189733"/>
    </source>
</evidence>
<protein>
    <submittedName>
        <fullName evidence="7">Heterodisulfide reductase subunit C</fullName>
    </submittedName>
</protein>
<evidence type="ECO:0000256" key="2">
    <source>
        <dbReference type="ARBA" id="ARBA00022723"/>
    </source>
</evidence>
<keyword evidence="5" id="KW-0411">Iron-sulfur</keyword>
<dbReference type="RefSeq" id="WP_078685142.1">
    <property type="nucleotide sequence ID" value="NZ_FUYA01000005.1"/>
</dbReference>
<dbReference type="GO" id="GO:0046872">
    <property type="term" value="F:metal ion binding"/>
    <property type="evidence" value="ECO:0007669"/>
    <property type="project" value="UniProtKB-KW"/>
</dbReference>
<dbReference type="GO" id="GO:0005886">
    <property type="term" value="C:plasma membrane"/>
    <property type="evidence" value="ECO:0007669"/>
    <property type="project" value="TreeGrafter"/>
</dbReference>
<dbReference type="GO" id="GO:0051539">
    <property type="term" value="F:4 iron, 4 sulfur cluster binding"/>
    <property type="evidence" value="ECO:0007669"/>
    <property type="project" value="UniProtKB-KW"/>
</dbReference>
<sequence length="185" mass="21117">MEPVRVNSSYDREFVDEVERKSGQVLSHCYQCGKCTAGCPVDFAYDIPVSQIMRLLQAGQRDRVLKSRSIWLCASCETCTARCPNDIDVARIMDTLRNIAGKEGIVAEKDIRKFWECFLDSVKKHGRIFEIGLMTAWMTRTGRLLANADLGPSVLLKGKMSFKPEDIQGREEIQKIFERYEQENA</sequence>
<gene>
    <name evidence="7" type="ORF">SAMN02745702_01864</name>
</gene>
<dbReference type="EMBL" id="FUYA01000005">
    <property type="protein sequence ID" value="SKA73460.1"/>
    <property type="molecule type" value="Genomic_DNA"/>
</dbReference>
<keyword evidence="3" id="KW-0560">Oxidoreductase</keyword>
<keyword evidence="2" id="KW-0479">Metal-binding</keyword>
<reference evidence="7 8" key="1">
    <citation type="submission" date="2017-02" db="EMBL/GenBank/DDBJ databases">
        <authorList>
            <person name="Peterson S.W."/>
        </authorList>
    </citation>
    <scope>NUCLEOTIDE SEQUENCE [LARGE SCALE GENOMIC DNA]</scope>
    <source>
        <strain evidence="7 8">DSM 18034</strain>
    </source>
</reference>
<dbReference type="SUPFAM" id="SSF46548">
    <property type="entry name" value="alpha-helical ferredoxin"/>
    <property type="match status" value="1"/>
</dbReference>
<dbReference type="InterPro" id="IPR017896">
    <property type="entry name" value="4Fe4S_Fe-S-bd"/>
</dbReference>
<keyword evidence="1" id="KW-0004">4Fe-4S</keyword>
<organism evidence="7 8">
    <name type="scientific">Desulfobaculum bizertense DSM 18034</name>
    <dbReference type="NCBI Taxonomy" id="1121442"/>
    <lineage>
        <taxon>Bacteria</taxon>
        <taxon>Pseudomonadati</taxon>
        <taxon>Thermodesulfobacteriota</taxon>
        <taxon>Desulfovibrionia</taxon>
        <taxon>Desulfovibrionales</taxon>
        <taxon>Desulfovibrionaceae</taxon>
        <taxon>Desulfobaculum</taxon>
    </lineage>
</organism>
<dbReference type="STRING" id="1121442.SAMN02745702_01864"/>
<feature type="domain" description="4Fe-4S ferredoxin-type" evidence="6">
    <location>
        <begin position="26"/>
        <end position="87"/>
    </location>
</feature>
<proteinExistence type="predicted"/>
<keyword evidence="4" id="KW-0408">Iron</keyword>
<dbReference type="Gene3D" id="1.10.1060.10">
    <property type="entry name" value="Alpha-helical ferredoxin"/>
    <property type="match status" value="1"/>
</dbReference>
<dbReference type="AlphaFoldDB" id="A0A1T4W867"/>